<comment type="similarity">
    <text evidence="1">Belongs to the palmitoyl-protein thioesterase family.</text>
</comment>
<organism evidence="3 4">
    <name type="scientific">Adineta ricciae</name>
    <name type="common">Rotifer</name>
    <dbReference type="NCBI Taxonomy" id="249248"/>
    <lineage>
        <taxon>Eukaryota</taxon>
        <taxon>Metazoa</taxon>
        <taxon>Spiralia</taxon>
        <taxon>Gnathifera</taxon>
        <taxon>Rotifera</taxon>
        <taxon>Eurotatoria</taxon>
        <taxon>Bdelloidea</taxon>
        <taxon>Adinetida</taxon>
        <taxon>Adinetidae</taxon>
        <taxon>Adineta</taxon>
    </lineage>
</organism>
<dbReference type="AlphaFoldDB" id="A0A816CRX1"/>
<protein>
    <submittedName>
        <fullName evidence="3">Uncharacterized protein</fullName>
    </submittedName>
</protein>
<accession>A0A816CRX1</accession>
<keyword evidence="4" id="KW-1185">Reference proteome</keyword>
<dbReference type="GO" id="GO:0016790">
    <property type="term" value="F:thiolester hydrolase activity"/>
    <property type="evidence" value="ECO:0007669"/>
    <property type="project" value="TreeGrafter"/>
</dbReference>
<evidence type="ECO:0000256" key="2">
    <source>
        <dbReference type="ARBA" id="ARBA00022801"/>
    </source>
</evidence>
<feature type="non-terminal residue" evidence="3">
    <location>
        <position position="1"/>
    </location>
</feature>
<dbReference type="InterPro" id="IPR029058">
    <property type="entry name" value="AB_hydrolase_fold"/>
</dbReference>
<dbReference type="EMBL" id="CAJNOR010008115">
    <property type="protein sequence ID" value="CAF1628846.1"/>
    <property type="molecule type" value="Genomic_DNA"/>
</dbReference>
<dbReference type="GO" id="GO:0005764">
    <property type="term" value="C:lysosome"/>
    <property type="evidence" value="ECO:0007669"/>
    <property type="project" value="TreeGrafter"/>
</dbReference>
<keyword evidence="2" id="KW-0378">Hydrolase</keyword>
<sequence>VQVEKFCEAINSNPRLREGLNLLGFSQDLLTKYAYETAIQNTISPPNYWRDPEQLDRYYSNCHYLPHINNERGTPNEIYRENILKLNSFVMTYSDIDEVVMPRQSGLFMGYMKNSLEIETWNNSRQFTENLIGLRTCFTRQTSRCDTRTQ</sequence>
<reference evidence="3" key="1">
    <citation type="submission" date="2021-02" db="EMBL/GenBank/DDBJ databases">
        <authorList>
            <person name="Nowell W R."/>
        </authorList>
    </citation>
    <scope>NUCLEOTIDE SEQUENCE</scope>
</reference>
<proteinExistence type="inferred from homology"/>
<gene>
    <name evidence="3" type="ORF">XAT740_LOCUS51298</name>
</gene>
<dbReference type="Gene3D" id="3.40.50.1820">
    <property type="entry name" value="alpha/beta hydrolase"/>
    <property type="match status" value="1"/>
</dbReference>
<dbReference type="SUPFAM" id="SSF53474">
    <property type="entry name" value="alpha/beta-Hydrolases"/>
    <property type="match status" value="1"/>
</dbReference>
<dbReference type="Pfam" id="PF02089">
    <property type="entry name" value="Palm_thioest"/>
    <property type="match status" value="1"/>
</dbReference>
<evidence type="ECO:0000313" key="4">
    <source>
        <dbReference type="Proteomes" id="UP000663828"/>
    </source>
</evidence>
<dbReference type="Proteomes" id="UP000663828">
    <property type="component" value="Unassembled WGS sequence"/>
</dbReference>
<dbReference type="PANTHER" id="PTHR11247:SF67">
    <property type="entry name" value="PALMITOYL-PROTEIN THIOESTERASE 3"/>
    <property type="match status" value="1"/>
</dbReference>
<dbReference type="PANTHER" id="PTHR11247">
    <property type="entry name" value="PALMITOYL-PROTEIN THIOESTERASE/DOLICHYLDIPHOSPHATASE 1"/>
    <property type="match status" value="1"/>
</dbReference>
<name>A0A816CRX1_ADIRI</name>
<evidence type="ECO:0000256" key="1">
    <source>
        <dbReference type="ARBA" id="ARBA00010758"/>
    </source>
</evidence>
<comment type="caution">
    <text evidence="3">The sequence shown here is derived from an EMBL/GenBank/DDBJ whole genome shotgun (WGS) entry which is preliminary data.</text>
</comment>
<evidence type="ECO:0000313" key="3">
    <source>
        <dbReference type="EMBL" id="CAF1628846.1"/>
    </source>
</evidence>